<protein>
    <submittedName>
        <fullName evidence="1">TolB-like protein</fullName>
    </submittedName>
</protein>
<reference evidence="1 2" key="1">
    <citation type="submission" date="2020-08" db="EMBL/GenBank/DDBJ databases">
        <title>Genomic Encyclopedia of Type Strains, Phase IV (KMG-V): Genome sequencing to study the core and pangenomes of soil and plant-associated prokaryotes.</title>
        <authorList>
            <person name="Whitman W."/>
        </authorList>
    </citation>
    <scope>NUCLEOTIDE SEQUENCE [LARGE SCALE GENOMIC DNA]</scope>
    <source>
        <strain evidence="1 2">M8UP14</strain>
    </source>
</reference>
<evidence type="ECO:0000313" key="2">
    <source>
        <dbReference type="Proteomes" id="UP000540989"/>
    </source>
</evidence>
<keyword evidence="2" id="KW-1185">Reference proteome</keyword>
<gene>
    <name evidence="1" type="ORF">HDF16_005083</name>
</gene>
<sequence>MRSSTLPVAAALFLLVSMAGLGLLRHLRRTRAVLHSPIVAILRFDNETGDPSLDRFSDTLTDDVITRLAASGAEKYKIIGNSEVLRVPREQRNLTDIATALHANYVILGQVQTVGSGTRVLAHLIRMPDQTHVWVVRRESARSDVRDAESAAAAAIAEEFSLRIVPTQPSGS</sequence>
<dbReference type="AlphaFoldDB" id="A0A7W8E661"/>
<comment type="caution">
    <text evidence="1">The sequence shown here is derived from an EMBL/GenBank/DDBJ whole genome shotgun (WGS) entry which is preliminary data.</text>
</comment>
<dbReference type="Proteomes" id="UP000540989">
    <property type="component" value="Unassembled WGS sequence"/>
</dbReference>
<dbReference type="EMBL" id="JACHIP010000012">
    <property type="protein sequence ID" value="MBB5060347.1"/>
    <property type="molecule type" value="Genomic_DNA"/>
</dbReference>
<evidence type="ECO:0000313" key="1">
    <source>
        <dbReference type="EMBL" id="MBB5060347.1"/>
    </source>
</evidence>
<organism evidence="1 2">
    <name type="scientific">Granulicella aggregans</name>
    <dbReference type="NCBI Taxonomy" id="474949"/>
    <lineage>
        <taxon>Bacteria</taxon>
        <taxon>Pseudomonadati</taxon>
        <taxon>Acidobacteriota</taxon>
        <taxon>Terriglobia</taxon>
        <taxon>Terriglobales</taxon>
        <taxon>Acidobacteriaceae</taxon>
        <taxon>Granulicella</taxon>
    </lineage>
</organism>
<proteinExistence type="predicted"/>
<accession>A0A7W8E661</accession>
<dbReference type="RefSeq" id="WP_246409977.1">
    <property type="nucleotide sequence ID" value="NZ_JACHIP010000012.1"/>
</dbReference>
<name>A0A7W8E661_9BACT</name>